<dbReference type="AlphaFoldDB" id="A0A8H2VQS0"/>
<name>A0A8H2VQS0_9HELO</name>
<keyword evidence="1" id="KW-0812">Transmembrane</keyword>
<protein>
    <submittedName>
        <fullName evidence="2">Cd05a64f-32e7-480b-ae91-dcfb771a580e</fullName>
    </submittedName>
</protein>
<evidence type="ECO:0000313" key="3">
    <source>
        <dbReference type="Proteomes" id="UP000624404"/>
    </source>
</evidence>
<dbReference type="EMBL" id="CAJHIA010000009">
    <property type="protein sequence ID" value="CAD6443097.1"/>
    <property type="molecule type" value="Genomic_DNA"/>
</dbReference>
<dbReference type="Proteomes" id="UP000624404">
    <property type="component" value="Unassembled WGS sequence"/>
</dbReference>
<organism evidence="2 3">
    <name type="scientific">Sclerotinia trifoliorum</name>
    <dbReference type="NCBI Taxonomy" id="28548"/>
    <lineage>
        <taxon>Eukaryota</taxon>
        <taxon>Fungi</taxon>
        <taxon>Dikarya</taxon>
        <taxon>Ascomycota</taxon>
        <taxon>Pezizomycotina</taxon>
        <taxon>Leotiomycetes</taxon>
        <taxon>Helotiales</taxon>
        <taxon>Sclerotiniaceae</taxon>
        <taxon>Sclerotinia</taxon>
    </lineage>
</organism>
<keyword evidence="1" id="KW-1133">Transmembrane helix</keyword>
<evidence type="ECO:0000256" key="1">
    <source>
        <dbReference type="SAM" id="Phobius"/>
    </source>
</evidence>
<evidence type="ECO:0000313" key="2">
    <source>
        <dbReference type="EMBL" id="CAD6443097.1"/>
    </source>
</evidence>
<keyword evidence="1" id="KW-0472">Membrane</keyword>
<reference evidence="2" key="1">
    <citation type="submission" date="2020-10" db="EMBL/GenBank/DDBJ databases">
        <authorList>
            <person name="Kusch S."/>
        </authorList>
    </citation>
    <scope>NUCLEOTIDE SEQUENCE</scope>
    <source>
        <strain evidence="2">SwB9</strain>
    </source>
</reference>
<feature type="transmembrane region" description="Helical" evidence="1">
    <location>
        <begin position="43"/>
        <end position="63"/>
    </location>
</feature>
<accession>A0A8H2VQS0</accession>
<comment type="caution">
    <text evidence="2">The sequence shown here is derived from an EMBL/GenBank/DDBJ whole genome shotgun (WGS) entry which is preliminary data.</text>
</comment>
<sequence>MKTFTYWKWSMLTYHPYLKNSSISIGKQVLWVKPVIESATTKILFVVTAVPGGALTYAIVFNIDTIVVKLISGRKVRNEWLTSIYRVGISAFKVYLARMYGKEASEVRRL</sequence>
<keyword evidence="3" id="KW-1185">Reference proteome</keyword>
<proteinExistence type="predicted"/>
<gene>
    <name evidence="2" type="ORF">SCLTRI_LOCUS2891</name>
</gene>